<evidence type="ECO:0000313" key="8">
    <source>
        <dbReference type="Proteomes" id="UP000198367"/>
    </source>
</evidence>
<evidence type="ECO:0000256" key="3">
    <source>
        <dbReference type="ARBA" id="ARBA00022801"/>
    </source>
</evidence>
<reference evidence="7 8" key="1">
    <citation type="submission" date="2017-07" db="EMBL/GenBank/DDBJ databases">
        <title>Phenotypical and genomic characterization of a clinical isolate of Shewanella bicestrii sp. nov. producing an extended-spectrum beta-lactamase and a new oxacillinase variant.</title>
        <authorList>
            <person name="Jousset A.B."/>
            <person name="Bonnin R.A."/>
            <person name="Girlich D."/>
            <person name="Dabos L."/>
            <person name="Potron A."/>
            <person name="Dortet L."/>
            <person name="Glaser P."/>
            <person name="Naas T."/>
        </authorList>
    </citation>
    <scope>NUCLEOTIDE SEQUENCE [LARGE SCALE GENOMIC DNA]</scope>
    <source>
        <strain evidence="7 8">JAB-1</strain>
    </source>
</reference>
<dbReference type="InterPro" id="IPR006710">
    <property type="entry name" value="Glyco_hydro_43"/>
</dbReference>
<keyword evidence="8" id="KW-1185">Reference proteome</keyword>
<dbReference type="SUPFAM" id="SSF75005">
    <property type="entry name" value="Arabinanase/levansucrase/invertase"/>
    <property type="match status" value="1"/>
</dbReference>
<feature type="domain" description="Ricin B lectin" evidence="6">
    <location>
        <begin position="490"/>
        <end position="550"/>
    </location>
</feature>
<keyword evidence="2 5" id="KW-0732">Signal</keyword>
<dbReference type="AlphaFoldDB" id="A0A220UM21"/>
<dbReference type="PANTHER" id="PTHR43817:SF1">
    <property type="entry name" value="HYDROLASE, FAMILY 43, PUTATIVE (AFU_ORTHOLOGUE AFUA_3G01660)-RELATED"/>
    <property type="match status" value="1"/>
</dbReference>
<accession>A0A220UM21</accession>
<gene>
    <name evidence="7" type="ORF">CF168_10295</name>
</gene>
<organism evidence="7 8">
    <name type="scientific">Shewanella bicestrii</name>
    <dbReference type="NCBI Taxonomy" id="2018305"/>
    <lineage>
        <taxon>Bacteria</taxon>
        <taxon>Pseudomonadati</taxon>
        <taxon>Pseudomonadota</taxon>
        <taxon>Gammaproteobacteria</taxon>
        <taxon>Alteromonadales</taxon>
        <taxon>Shewanellaceae</taxon>
        <taxon>Shewanella</taxon>
    </lineage>
</organism>
<protein>
    <submittedName>
        <fullName evidence="7">Alpha-N-arabinofuranosidase</fullName>
    </submittedName>
</protein>
<dbReference type="PANTHER" id="PTHR43817">
    <property type="entry name" value="GLYCOSYL HYDROLASE"/>
    <property type="match status" value="1"/>
</dbReference>
<comment type="similarity">
    <text evidence="1">Belongs to the glycosyl hydrolase 43 family.</text>
</comment>
<dbReference type="EMBL" id="CP022358">
    <property type="protein sequence ID" value="ASK69227.1"/>
    <property type="molecule type" value="Genomic_DNA"/>
</dbReference>
<dbReference type="Proteomes" id="UP000198367">
    <property type="component" value="Chromosome"/>
</dbReference>
<keyword evidence="4" id="KW-0326">Glycosidase</keyword>
<dbReference type="PROSITE" id="PS50231">
    <property type="entry name" value="RICIN_B_LECTIN"/>
    <property type="match status" value="1"/>
</dbReference>
<dbReference type="InterPro" id="IPR035992">
    <property type="entry name" value="Ricin_B-like_lectins"/>
</dbReference>
<dbReference type="KEGG" id="sbj:CF168_10295"/>
<evidence type="ECO:0000256" key="4">
    <source>
        <dbReference type="ARBA" id="ARBA00023295"/>
    </source>
</evidence>
<dbReference type="Gene3D" id="2.115.10.20">
    <property type="entry name" value="Glycosyl hydrolase domain, family 43"/>
    <property type="match status" value="1"/>
</dbReference>
<dbReference type="Gene3D" id="2.80.10.50">
    <property type="match status" value="2"/>
</dbReference>
<sequence length="634" mass="70077">MTHTINKRMATLALAMGLSATCLGAGNLHAAESAKGADENRITAATFANPLFRNGADPWLEYHNGNYYLTTTTWTSELVMRKSPTIAGLADAPAHNIWSGTDKSNCCNFWAFEFHPLQTAQGLRWYVIYTSGVAENFDGQRNHILESEGSDPMGPYKFKGTPMPDHWNIDGSYLEYKGQLYFLWSEWHGQDQVNLIAKMSNPWTVEGEHKVITAPIHDWEKSGLNVNEGPEIIQHEGRTFLVHSASFCNTEDYSLAVVELTGDDPMDPAAWTKYDKPFFSKANGVYGPGHHGFFKSPDGKEDWLIYHGNSSASDGCSGTRAARAQPFTWDNKGLPKFGEPMADKKQLPVPSGEFGPIATQVEGVKYRIVSREVGQCLVTNAKGQVSVGKCEDDNSQWVIDPSNDGLYRFANVGQGTFLTQAQCQDESSTALNSAPWVASRCQRWSVDSTREGWFRFANDLSIGNLQAKNCSKKAGAEVIAGENRVSECTDWRIEPVSTFAIVNAHSGRVVSAEQCQLKPNANVAQFEYTGDACQQWQAMPTTDGFYRLQSIQLSNNKAQQCLVTNEGNLELGACNAIDSEFRSELMPNGSLRLVSRKGGSSMKVANGSYANGDNIVEDVWKNTISQQFYFREVK</sequence>
<dbReference type="Pfam" id="PF14200">
    <property type="entry name" value="RicinB_lectin_2"/>
    <property type="match status" value="2"/>
</dbReference>
<keyword evidence="3" id="KW-0378">Hydrolase</keyword>
<name>A0A220UM21_9GAMM</name>
<dbReference type="RefSeq" id="WP_089067778.1">
    <property type="nucleotide sequence ID" value="NZ_CP022358.1"/>
</dbReference>
<evidence type="ECO:0000256" key="1">
    <source>
        <dbReference type="ARBA" id="ARBA00009865"/>
    </source>
</evidence>
<dbReference type="Pfam" id="PF04616">
    <property type="entry name" value="Glyco_hydro_43"/>
    <property type="match status" value="1"/>
</dbReference>
<dbReference type="CDD" id="cd00161">
    <property type="entry name" value="beta-trefoil_Ricin-like"/>
    <property type="match status" value="2"/>
</dbReference>
<dbReference type="GO" id="GO:0005975">
    <property type="term" value="P:carbohydrate metabolic process"/>
    <property type="evidence" value="ECO:0007669"/>
    <property type="project" value="InterPro"/>
</dbReference>
<evidence type="ECO:0000256" key="2">
    <source>
        <dbReference type="ARBA" id="ARBA00022729"/>
    </source>
</evidence>
<evidence type="ECO:0000259" key="6">
    <source>
        <dbReference type="Pfam" id="PF14200"/>
    </source>
</evidence>
<dbReference type="GO" id="GO:0004553">
    <property type="term" value="F:hydrolase activity, hydrolyzing O-glycosyl compounds"/>
    <property type="evidence" value="ECO:0007669"/>
    <property type="project" value="InterPro"/>
</dbReference>
<feature type="chain" id="PRO_5013075555" evidence="5">
    <location>
        <begin position="31"/>
        <end position="634"/>
    </location>
</feature>
<dbReference type="SUPFAM" id="SSF50370">
    <property type="entry name" value="Ricin B-like lectins"/>
    <property type="match status" value="2"/>
</dbReference>
<evidence type="ECO:0000256" key="5">
    <source>
        <dbReference type="SAM" id="SignalP"/>
    </source>
</evidence>
<feature type="domain" description="Ricin B lectin" evidence="6">
    <location>
        <begin position="393"/>
        <end position="479"/>
    </location>
</feature>
<feature type="signal peptide" evidence="5">
    <location>
        <begin position="1"/>
        <end position="30"/>
    </location>
</feature>
<dbReference type="InterPro" id="IPR000772">
    <property type="entry name" value="Ricin_B_lectin"/>
</dbReference>
<dbReference type="InterPro" id="IPR023296">
    <property type="entry name" value="Glyco_hydro_beta-prop_sf"/>
</dbReference>
<dbReference type="CDD" id="cd18820">
    <property type="entry name" value="GH43_LbAraf43-like"/>
    <property type="match status" value="1"/>
</dbReference>
<evidence type="ECO:0000313" key="7">
    <source>
        <dbReference type="EMBL" id="ASK69227.1"/>
    </source>
</evidence>
<proteinExistence type="inferred from homology"/>